<dbReference type="GO" id="GO:0044341">
    <property type="term" value="P:sodium-dependent phosphate transport"/>
    <property type="evidence" value="ECO:0007669"/>
    <property type="project" value="InterPro"/>
</dbReference>
<organism evidence="7 8">
    <name type="scientific">Vibrio parahaemolyticus</name>
    <dbReference type="NCBI Taxonomy" id="670"/>
    <lineage>
        <taxon>Bacteria</taxon>
        <taxon>Pseudomonadati</taxon>
        <taxon>Pseudomonadota</taxon>
        <taxon>Gammaproteobacteria</taxon>
        <taxon>Vibrionales</taxon>
        <taxon>Vibrionaceae</taxon>
        <taxon>Vibrio</taxon>
    </lineage>
</organism>
<sequence length="91" mass="9251">LVQSSSATTGIVIVLAGQGFIPLETGIALAMGANIGTCITAIFAAVGKSREAMQTAAVPVLFNVLGVMIWLPLIGWLAQMSIALSPTQPGL</sequence>
<keyword evidence="2" id="KW-1003">Cell membrane</keyword>
<feature type="transmembrane region" description="Helical" evidence="6">
    <location>
        <begin position="27"/>
        <end position="46"/>
    </location>
</feature>
<evidence type="ECO:0000256" key="6">
    <source>
        <dbReference type="SAM" id="Phobius"/>
    </source>
</evidence>
<keyword evidence="3 6" id="KW-0812">Transmembrane</keyword>
<keyword evidence="5 6" id="KW-0472">Membrane</keyword>
<reference evidence="7 8" key="1">
    <citation type="submission" date="2020-04" db="EMBL/GenBank/DDBJ databases">
        <title>Whole-genome sequencing of Vibrio spp. from China reveals different genetic environments of blaCTX-M-14 among diverse lineages.</title>
        <authorList>
            <person name="Zheng Z."/>
            <person name="Ye L."/>
            <person name="Chen S."/>
        </authorList>
    </citation>
    <scope>NUCLEOTIDE SEQUENCE [LARGE SCALE GENOMIC DNA]</scope>
    <source>
        <strain evidence="7 8">Vb0574</strain>
    </source>
</reference>
<dbReference type="GO" id="GO:0005436">
    <property type="term" value="F:sodium:phosphate symporter activity"/>
    <property type="evidence" value="ECO:0007669"/>
    <property type="project" value="InterPro"/>
</dbReference>
<evidence type="ECO:0000313" key="8">
    <source>
        <dbReference type="Proteomes" id="UP000555836"/>
    </source>
</evidence>
<evidence type="ECO:0000256" key="2">
    <source>
        <dbReference type="ARBA" id="ARBA00022475"/>
    </source>
</evidence>
<evidence type="ECO:0000256" key="1">
    <source>
        <dbReference type="ARBA" id="ARBA00004651"/>
    </source>
</evidence>
<dbReference type="Proteomes" id="UP000555836">
    <property type="component" value="Unassembled WGS sequence"/>
</dbReference>
<evidence type="ECO:0000256" key="5">
    <source>
        <dbReference type="ARBA" id="ARBA00023136"/>
    </source>
</evidence>
<feature type="non-terminal residue" evidence="7">
    <location>
        <position position="1"/>
    </location>
</feature>
<evidence type="ECO:0000256" key="3">
    <source>
        <dbReference type="ARBA" id="ARBA00022692"/>
    </source>
</evidence>
<dbReference type="InterPro" id="IPR003841">
    <property type="entry name" value="Na/Pi_transpt"/>
</dbReference>
<dbReference type="EMBL" id="JABCLD010000104">
    <property type="protein sequence ID" value="NMU24088.1"/>
    <property type="molecule type" value="Genomic_DNA"/>
</dbReference>
<evidence type="ECO:0000256" key="4">
    <source>
        <dbReference type="ARBA" id="ARBA00022989"/>
    </source>
</evidence>
<comment type="subcellular location">
    <subcellularLocation>
        <location evidence="1">Cell membrane</location>
        <topology evidence="1">Multi-pass membrane protein</topology>
    </subcellularLocation>
</comment>
<keyword evidence="4 6" id="KW-1133">Transmembrane helix</keyword>
<protein>
    <submittedName>
        <fullName evidence="7">Na/Pi cotransporter family protein</fullName>
    </submittedName>
</protein>
<comment type="caution">
    <text evidence="7">The sequence shown here is derived from an EMBL/GenBank/DDBJ whole genome shotgun (WGS) entry which is preliminary data.</text>
</comment>
<feature type="transmembrane region" description="Helical" evidence="6">
    <location>
        <begin position="58"/>
        <end position="78"/>
    </location>
</feature>
<dbReference type="GO" id="GO:0005886">
    <property type="term" value="C:plasma membrane"/>
    <property type="evidence" value="ECO:0007669"/>
    <property type="project" value="UniProtKB-SubCell"/>
</dbReference>
<name>A0A7Y0S0P0_VIBPH</name>
<accession>A0A7Y0S0P0</accession>
<dbReference type="PANTHER" id="PTHR10010">
    <property type="entry name" value="SOLUTE CARRIER FAMILY 34 SODIUM PHOSPHATE , MEMBER 2-RELATED"/>
    <property type="match status" value="1"/>
</dbReference>
<dbReference type="Pfam" id="PF02690">
    <property type="entry name" value="Na_Pi_cotrans"/>
    <property type="match status" value="1"/>
</dbReference>
<dbReference type="NCBIfam" id="NF037997">
    <property type="entry name" value="Na_Pi_symport"/>
    <property type="match status" value="1"/>
</dbReference>
<dbReference type="AlphaFoldDB" id="A0A7Y0S0P0"/>
<feature type="non-terminal residue" evidence="7">
    <location>
        <position position="91"/>
    </location>
</feature>
<dbReference type="PANTHER" id="PTHR10010:SF46">
    <property type="entry name" value="SODIUM-DEPENDENT PHOSPHATE TRANSPORT PROTEIN 2B"/>
    <property type="match status" value="1"/>
</dbReference>
<evidence type="ECO:0000313" key="7">
    <source>
        <dbReference type="EMBL" id="NMU24088.1"/>
    </source>
</evidence>
<proteinExistence type="predicted"/>
<gene>
    <name evidence="7" type="ORF">HKB21_00440</name>
</gene>